<gene>
    <name evidence="1" type="ORF">ACFO0C_36410</name>
</gene>
<evidence type="ECO:0000313" key="2">
    <source>
        <dbReference type="Proteomes" id="UP001595867"/>
    </source>
</evidence>
<protein>
    <submittedName>
        <fullName evidence="1">DUF429 domain-containing protein</fullName>
    </submittedName>
</protein>
<keyword evidence="2" id="KW-1185">Reference proteome</keyword>
<dbReference type="EMBL" id="JBHSBL010000024">
    <property type="protein sequence ID" value="MFC4070445.1"/>
    <property type="molecule type" value="Genomic_DNA"/>
</dbReference>
<comment type="caution">
    <text evidence="1">The sequence shown here is derived from an EMBL/GenBank/DDBJ whole genome shotgun (WGS) entry which is preliminary data.</text>
</comment>
<reference evidence="2" key="1">
    <citation type="journal article" date="2019" name="Int. J. Syst. Evol. Microbiol.">
        <title>The Global Catalogue of Microorganisms (GCM) 10K type strain sequencing project: providing services to taxonomists for standard genome sequencing and annotation.</title>
        <authorList>
            <consortium name="The Broad Institute Genomics Platform"/>
            <consortium name="The Broad Institute Genome Sequencing Center for Infectious Disease"/>
            <person name="Wu L."/>
            <person name="Ma J."/>
        </authorList>
    </citation>
    <scope>NUCLEOTIDE SEQUENCE [LARGE SCALE GENOMIC DNA]</scope>
    <source>
        <strain evidence="2">TBRC 5832</strain>
    </source>
</reference>
<evidence type="ECO:0000313" key="1">
    <source>
        <dbReference type="EMBL" id="MFC4070445.1"/>
    </source>
</evidence>
<dbReference type="RefSeq" id="WP_378071323.1">
    <property type="nucleotide sequence ID" value="NZ_JBHSBL010000024.1"/>
</dbReference>
<dbReference type="InterPro" id="IPR007362">
    <property type="entry name" value="DUF429"/>
</dbReference>
<accession>A0ABV8J2R1</accession>
<name>A0ABV8J2R1_9ACTN</name>
<dbReference type="Pfam" id="PF04250">
    <property type="entry name" value="DUF429"/>
    <property type="match status" value="1"/>
</dbReference>
<organism evidence="1 2">
    <name type="scientific">Actinoplanes subglobosus</name>
    <dbReference type="NCBI Taxonomy" id="1547892"/>
    <lineage>
        <taxon>Bacteria</taxon>
        <taxon>Bacillati</taxon>
        <taxon>Actinomycetota</taxon>
        <taxon>Actinomycetes</taxon>
        <taxon>Micromonosporales</taxon>
        <taxon>Micromonosporaceae</taxon>
        <taxon>Actinoplanes</taxon>
    </lineage>
</organism>
<sequence>MLTAGVDLAAERAGTAVAVVRWSAASARVEDVILPAGDDAVLAAVRAAGKTGVDCPLGWPDAFVRYVTAHQDGAAETASGDKAWRRGLAWRHTDEIVRATVPPIVPLSVAADKIGHAALRCAHLQSRLAAEGRPVDRSGAGPVVEVYPAASLRIWGLPWNGYKGTAQLAARIELVDQLRAAAPWLDLGAFADRCVRSDHVLDAVVAALTARAAACGLTAGPAPDQLGAARREGWIALPTVALDGLMPSPG</sequence>
<dbReference type="Proteomes" id="UP001595867">
    <property type="component" value="Unassembled WGS sequence"/>
</dbReference>
<proteinExistence type="predicted"/>